<dbReference type="InterPro" id="IPR031165">
    <property type="entry name" value="GNAT_YJDJ"/>
</dbReference>
<dbReference type="PROSITE" id="PS51729">
    <property type="entry name" value="GNAT_YJDJ"/>
    <property type="match status" value="1"/>
</dbReference>
<evidence type="ECO:0000259" key="1">
    <source>
        <dbReference type="PROSITE" id="PS51729"/>
    </source>
</evidence>
<dbReference type="InterPro" id="IPR016181">
    <property type="entry name" value="Acyl_CoA_acyltransferase"/>
</dbReference>
<protein>
    <submittedName>
        <fullName evidence="2">N-acetyltransferase</fullName>
    </submittedName>
</protein>
<sequence>MSRSEMDARIQENRQLHRFELPISKGLFAAAYYRMEDGRIVLFHTEVPSEFTGRGIGSCLAQGIFDLLRASGRKAILRCPFMSRFFANHLDYLDVIAG</sequence>
<reference evidence="2 3" key="1">
    <citation type="submission" date="2019-04" db="EMBL/GenBank/DDBJ databases">
        <title>Mesorhizobium composti sp. nov., isolated from compost.</title>
        <authorList>
            <person name="Lin S.-Y."/>
            <person name="Hameed A."/>
            <person name="Hsieh Y.-T."/>
            <person name="Young C.-C."/>
        </authorList>
    </citation>
    <scope>NUCLEOTIDE SEQUENCE [LARGE SCALE GENOMIC DNA]</scope>
    <source>
        <strain evidence="2 3">CC-YTH430</strain>
    </source>
</reference>
<dbReference type="PANTHER" id="PTHR31435">
    <property type="entry name" value="PROTEIN NATD1"/>
    <property type="match status" value="1"/>
</dbReference>
<gene>
    <name evidence="2" type="ORF">E6C48_21655</name>
</gene>
<dbReference type="Pfam" id="PF14542">
    <property type="entry name" value="Acetyltransf_CG"/>
    <property type="match status" value="1"/>
</dbReference>
<comment type="caution">
    <text evidence="2">The sequence shown here is derived from an EMBL/GenBank/DDBJ whole genome shotgun (WGS) entry which is preliminary data.</text>
</comment>
<dbReference type="PANTHER" id="PTHR31435:SF10">
    <property type="entry name" value="BSR4717 PROTEIN"/>
    <property type="match status" value="1"/>
</dbReference>
<name>A0ABY2Q1Q0_9HYPH</name>
<dbReference type="SUPFAM" id="SSF55729">
    <property type="entry name" value="Acyl-CoA N-acyltransferases (Nat)"/>
    <property type="match status" value="1"/>
</dbReference>
<proteinExistence type="predicted"/>
<dbReference type="InterPro" id="IPR045057">
    <property type="entry name" value="Gcn5-rel_NAT"/>
</dbReference>
<feature type="domain" description="N-acetyltransferase" evidence="1">
    <location>
        <begin position="11"/>
        <end position="97"/>
    </location>
</feature>
<evidence type="ECO:0000313" key="2">
    <source>
        <dbReference type="EMBL" id="THF54495.1"/>
    </source>
</evidence>
<dbReference type="Gene3D" id="3.40.630.30">
    <property type="match status" value="1"/>
</dbReference>
<organism evidence="2 3">
    <name type="scientific">Ollibium composti</name>
    <dbReference type="NCBI Taxonomy" id="2675109"/>
    <lineage>
        <taxon>Bacteria</taxon>
        <taxon>Pseudomonadati</taxon>
        <taxon>Pseudomonadota</taxon>
        <taxon>Alphaproteobacteria</taxon>
        <taxon>Hyphomicrobiales</taxon>
        <taxon>Phyllobacteriaceae</taxon>
        <taxon>Ollibium</taxon>
    </lineage>
</organism>
<accession>A0ABY2Q1Q0</accession>
<keyword evidence="3" id="KW-1185">Reference proteome</keyword>
<dbReference type="Proteomes" id="UP000306441">
    <property type="component" value="Unassembled WGS sequence"/>
</dbReference>
<dbReference type="EMBL" id="SSNY01000019">
    <property type="protein sequence ID" value="THF54495.1"/>
    <property type="molecule type" value="Genomic_DNA"/>
</dbReference>
<evidence type="ECO:0000313" key="3">
    <source>
        <dbReference type="Proteomes" id="UP000306441"/>
    </source>
</evidence>